<dbReference type="InParanoid" id="A0A674I7H8"/>
<keyword evidence="3" id="KW-1185">Reference proteome</keyword>
<organism evidence="2 3">
    <name type="scientific">Terrapene triunguis</name>
    <name type="common">Three-toed box turtle</name>
    <dbReference type="NCBI Taxonomy" id="2587831"/>
    <lineage>
        <taxon>Eukaryota</taxon>
        <taxon>Metazoa</taxon>
        <taxon>Chordata</taxon>
        <taxon>Craniata</taxon>
        <taxon>Vertebrata</taxon>
        <taxon>Euteleostomi</taxon>
        <taxon>Archelosauria</taxon>
        <taxon>Testudinata</taxon>
        <taxon>Testudines</taxon>
        <taxon>Cryptodira</taxon>
        <taxon>Durocryptodira</taxon>
        <taxon>Testudinoidea</taxon>
        <taxon>Emydidae</taxon>
        <taxon>Terrapene</taxon>
    </lineage>
</organism>
<protein>
    <submittedName>
        <fullName evidence="2">Uncharacterized protein</fullName>
    </submittedName>
</protein>
<sequence length="101" mass="12106">MLTYHCFWLLFWVGQPHQSFSSPLSKRTRGFPEKEKVLELSGNNRKEFTRSKRSWMWNQFFLLEEYTGSDYQYVGKVGIFYTKLCSDFESFRKPVVVNGQE</sequence>
<dbReference type="Proteomes" id="UP000472274">
    <property type="component" value="Unplaced"/>
</dbReference>
<feature type="signal peptide" evidence="1">
    <location>
        <begin position="1"/>
        <end position="21"/>
    </location>
</feature>
<evidence type="ECO:0000313" key="2">
    <source>
        <dbReference type="Ensembl" id="ENSTMTP00000003774.1"/>
    </source>
</evidence>
<evidence type="ECO:0000313" key="3">
    <source>
        <dbReference type="Proteomes" id="UP000472274"/>
    </source>
</evidence>
<keyword evidence="1" id="KW-0732">Signal</keyword>
<dbReference type="GeneTree" id="ENSGT00940000154673"/>
<proteinExistence type="predicted"/>
<feature type="chain" id="PRO_5025528391" evidence="1">
    <location>
        <begin position="22"/>
        <end position="101"/>
    </location>
</feature>
<evidence type="ECO:0000256" key="1">
    <source>
        <dbReference type="SAM" id="SignalP"/>
    </source>
</evidence>
<reference evidence="2" key="2">
    <citation type="submission" date="2025-09" db="UniProtKB">
        <authorList>
            <consortium name="Ensembl"/>
        </authorList>
    </citation>
    <scope>IDENTIFICATION</scope>
</reference>
<dbReference type="AlphaFoldDB" id="A0A674I7H8"/>
<accession>A0A674I7H8</accession>
<reference evidence="2" key="1">
    <citation type="submission" date="2025-08" db="UniProtKB">
        <authorList>
            <consortium name="Ensembl"/>
        </authorList>
    </citation>
    <scope>IDENTIFICATION</scope>
</reference>
<name>A0A674I7H8_9SAUR</name>
<dbReference type="Ensembl" id="ENSTMTT00000003911.1">
    <property type="protein sequence ID" value="ENSTMTP00000003774.1"/>
    <property type="gene ID" value="ENSTMTG00000002792.1"/>
</dbReference>